<organism evidence="3 4">
    <name type="scientific">Halomonas korlensis</name>
    <dbReference type="NCBI Taxonomy" id="463301"/>
    <lineage>
        <taxon>Bacteria</taxon>
        <taxon>Pseudomonadati</taxon>
        <taxon>Pseudomonadota</taxon>
        <taxon>Gammaproteobacteria</taxon>
        <taxon>Oceanospirillales</taxon>
        <taxon>Halomonadaceae</taxon>
        <taxon>Halomonas</taxon>
    </lineage>
</organism>
<evidence type="ECO:0000256" key="1">
    <source>
        <dbReference type="SAM" id="MobiDB-lite"/>
    </source>
</evidence>
<dbReference type="Proteomes" id="UP000198693">
    <property type="component" value="Unassembled WGS sequence"/>
</dbReference>
<sequence>MKKTTFILSALLATTFALLLWVLMDGFSQIGSAKKYELAFSFLTSLIGVLVAAGLAYWFALKQFSIQKEQEVAENKLAATIDHHNYFNSHDMLACRGQVERLLYENPEGDFQKLYDRLGEERTRSLFVLSRFYQRLQISIENDLVEERLVVPLFGELFYWWHEKCFSSRLMGLNWGMCDNIKKLKDWFDNNASEEDKKKWKERAKESPASQAST</sequence>
<accession>A0A1I7J3X2</accession>
<keyword evidence="2" id="KW-0472">Membrane</keyword>
<dbReference type="AlphaFoldDB" id="A0A1I7J3X2"/>
<evidence type="ECO:0008006" key="5">
    <source>
        <dbReference type="Google" id="ProtNLM"/>
    </source>
</evidence>
<keyword evidence="2" id="KW-0812">Transmembrane</keyword>
<reference evidence="4" key="1">
    <citation type="submission" date="2016-10" db="EMBL/GenBank/DDBJ databases">
        <authorList>
            <person name="Varghese N."/>
            <person name="Submissions S."/>
        </authorList>
    </citation>
    <scope>NUCLEOTIDE SEQUENCE [LARGE SCALE GENOMIC DNA]</scope>
    <source>
        <strain evidence="4">CGMCC 1.6981</strain>
    </source>
</reference>
<protein>
    <recommendedName>
        <fullName evidence="5">DUF4760 domain-containing protein</fullName>
    </recommendedName>
</protein>
<dbReference type="EMBL" id="FPBP01000009">
    <property type="protein sequence ID" value="SFU79878.1"/>
    <property type="molecule type" value="Genomic_DNA"/>
</dbReference>
<dbReference type="RefSeq" id="WP_139233014.1">
    <property type="nucleotide sequence ID" value="NZ_FPBP01000009.1"/>
</dbReference>
<keyword evidence="4" id="KW-1185">Reference proteome</keyword>
<dbReference type="OrthoDB" id="88903at2"/>
<evidence type="ECO:0000313" key="3">
    <source>
        <dbReference type="EMBL" id="SFU79878.1"/>
    </source>
</evidence>
<feature type="transmembrane region" description="Helical" evidence="2">
    <location>
        <begin position="38"/>
        <end position="60"/>
    </location>
</feature>
<keyword evidence="2" id="KW-1133">Transmembrane helix</keyword>
<evidence type="ECO:0000313" key="4">
    <source>
        <dbReference type="Proteomes" id="UP000198693"/>
    </source>
</evidence>
<feature type="compositionally biased region" description="Basic and acidic residues" evidence="1">
    <location>
        <begin position="193"/>
        <end position="206"/>
    </location>
</feature>
<feature type="region of interest" description="Disordered" evidence="1">
    <location>
        <begin position="193"/>
        <end position="214"/>
    </location>
</feature>
<gene>
    <name evidence="3" type="ORF">SAMN04487955_10944</name>
</gene>
<name>A0A1I7J3X2_9GAMM</name>
<proteinExistence type="predicted"/>
<evidence type="ECO:0000256" key="2">
    <source>
        <dbReference type="SAM" id="Phobius"/>
    </source>
</evidence>